<dbReference type="GO" id="GO:0006355">
    <property type="term" value="P:regulation of DNA-templated transcription"/>
    <property type="evidence" value="ECO:0007669"/>
    <property type="project" value="InterPro"/>
</dbReference>
<dbReference type="Gene3D" id="3.40.50.2300">
    <property type="match status" value="1"/>
</dbReference>
<reference evidence="8 9" key="1">
    <citation type="submission" date="2020-08" db="EMBL/GenBank/DDBJ databases">
        <title>Genomic Encyclopedia of Type Strains, Phase IV (KMG-IV): sequencing the most valuable type-strain genomes for metagenomic binning, comparative biology and taxonomic classification.</title>
        <authorList>
            <person name="Goeker M."/>
        </authorList>
    </citation>
    <scope>NUCLEOTIDE SEQUENCE [LARGE SCALE GENOMIC DNA]</scope>
    <source>
        <strain evidence="8 9">DSM 103679</strain>
    </source>
</reference>
<dbReference type="AlphaFoldDB" id="A0A840SJM7"/>
<feature type="modified residue" description="4-aspartylphosphate" evidence="5">
    <location>
        <position position="58"/>
    </location>
</feature>
<evidence type="ECO:0000256" key="2">
    <source>
        <dbReference type="ARBA" id="ARBA00023015"/>
    </source>
</evidence>
<dbReference type="InterPro" id="IPR011006">
    <property type="entry name" value="CheY-like_superfamily"/>
</dbReference>
<dbReference type="SMART" id="SM00421">
    <property type="entry name" value="HTH_LUXR"/>
    <property type="match status" value="1"/>
</dbReference>
<evidence type="ECO:0000256" key="1">
    <source>
        <dbReference type="ARBA" id="ARBA00022553"/>
    </source>
</evidence>
<gene>
    <name evidence="8" type="ORF">HNP77_001954</name>
</gene>
<keyword evidence="3 8" id="KW-0238">DNA-binding</keyword>
<dbReference type="SMART" id="SM00448">
    <property type="entry name" value="REC"/>
    <property type="match status" value="1"/>
</dbReference>
<dbReference type="Pfam" id="PF00072">
    <property type="entry name" value="Response_reg"/>
    <property type="match status" value="1"/>
</dbReference>
<proteinExistence type="predicted"/>
<dbReference type="GO" id="GO:0003677">
    <property type="term" value="F:DNA binding"/>
    <property type="evidence" value="ECO:0007669"/>
    <property type="project" value="UniProtKB-KW"/>
</dbReference>
<keyword evidence="9" id="KW-1185">Reference proteome</keyword>
<dbReference type="EMBL" id="JACHFR010000003">
    <property type="protein sequence ID" value="MBB5219572.1"/>
    <property type="molecule type" value="Genomic_DNA"/>
</dbReference>
<dbReference type="PANTHER" id="PTHR43214">
    <property type="entry name" value="TWO-COMPONENT RESPONSE REGULATOR"/>
    <property type="match status" value="1"/>
</dbReference>
<dbReference type="PROSITE" id="PS50110">
    <property type="entry name" value="RESPONSE_REGULATORY"/>
    <property type="match status" value="1"/>
</dbReference>
<dbReference type="CDD" id="cd17535">
    <property type="entry name" value="REC_NarL-like"/>
    <property type="match status" value="1"/>
</dbReference>
<dbReference type="Proteomes" id="UP000578697">
    <property type="component" value="Unassembled WGS sequence"/>
</dbReference>
<dbReference type="GO" id="GO:0000160">
    <property type="term" value="P:phosphorelay signal transduction system"/>
    <property type="evidence" value="ECO:0007669"/>
    <property type="project" value="InterPro"/>
</dbReference>
<organism evidence="8 9">
    <name type="scientific">Treponema rectale</name>
    <dbReference type="NCBI Taxonomy" id="744512"/>
    <lineage>
        <taxon>Bacteria</taxon>
        <taxon>Pseudomonadati</taxon>
        <taxon>Spirochaetota</taxon>
        <taxon>Spirochaetia</taxon>
        <taxon>Spirochaetales</taxon>
        <taxon>Treponemataceae</taxon>
        <taxon>Treponema</taxon>
    </lineage>
</organism>
<evidence type="ECO:0000256" key="4">
    <source>
        <dbReference type="ARBA" id="ARBA00023163"/>
    </source>
</evidence>
<evidence type="ECO:0000259" key="6">
    <source>
        <dbReference type="PROSITE" id="PS50043"/>
    </source>
</evidence>
<keyword evidence="4" id="KW-0804">Transcription</keyword>
<dbReference type="Pfam" id="PF00196">
    <property type="entry name" value="GerE"/>
    <property type="match status" value="1"/>
</dbReference>
<feature type="domain" description="HTH luxR-type" evidence="6">
    <location>
        <begin position="140"/>
        <end position="202"/>
    </location>
</feature>
<dbReference type="InterPro" id="IPR039420">
    <property type="entry name" value="WalR-like"/>
</dbReference>
<evidence type="ECO:0000259" key="7">
    <source>
        <dbReference type="PROSITE" id="PS50110"/>
    </source>
</evidence>
<dbReference type="InterPro" id="IPR000792">
    <property type="entry name" value="Tscrpt_reg_LuxR_C"/>
</dbReference>
<dbReference type="PANTHER" id="PTHR43214:SF41">
    <property type="entry name" value="NITRATE_NITRITE RESPONSE REGULATOR PROTEIN NARP"/>
    <property type="match status" value="1"/>
</dbReference>
<dbReference type="RefSeq" id="WP_184652997.1">
    <property type="nucleotide sequence ID" value="NZ_JACHFR010000003.1"/>
</dbReference>
<dbReference type="InterPro" id="IPR058245">
    <property type="entry name" value="NreC/VraR/RcsB-like_REC"/>
</dbReference>
<name>A0A840SJM7_9SPIR</name>
<dbReference type="SUPFAM" id="SSF52172">
    <property type="entry name" value="CheY-like"/>
    <property type="match status" value="1"/>
</dbReference>
<evidence type="ECO:0000256" key="5">
    <source>
        <dbReference type="PROSITE-ProRule" id="PRU00169"/>
    </source>
</evidence>
<comment type="caution">
    <text evidence="8">The sequence shown here is derived from an EMBL/GenBank/DDBJ whole genome shotgun (WGS) entry which is preliminary data.</text>
</comment>
<feature type="domain" description="Response regulatory" evidence="7">
    <location>
        <begin position="5"/>
        <end position="123"/>
    </location>
</feature>
<keyword evidence="2" id="KW-0805">Transcription regulation</keyword>
<evidence type="ECO:0000256" key="3">
    <source>
        <dbReference type="ARBA" id="ARBA00023125"/>
    </source>
</evidence>
<dbReference type="InterPro" id="IPR016032">
    <property type="entry name" value="Sig_transdc_resp-reg_C-effctor"/>
</dbReference>
<protein>
    <submittedName>
        <fullName evidence="8">DNA-binding NarL/FixJ family response regulator</fullName>
    </submittedName>
</protein>
<evidence type="ECO:0000313" key="8">
    <source>
        <dbReference type="EMBL" id="MBB5219572.1"/>
    </source>
</evidence>
<dbReference type="InterPro" id="IPR001789">
    <property type="entry name" value="Sig_transdc_resp-reg_receiver"/>
</dbReference>
<evidence type="ECO:0000313" key="9">
    <source>
        <dbReference type="Proteomes" id="UP000578697"/>
    </source>
</evidence>
<sequence>MKKINYFVTEDHSLTNLGIRQFFINFKEFECAGFASTKEETFSKLESLKGNLQLLILDLNLGNESGLDVLKEVKKIIPGLKVLVYSMFTNPGIVSLALEYGADGFVCKDGSEDELIKAAREIINGKLFIHQNLAASLYTYSNLLQSLTKQEQTIFKKIIERKNNFQISEELNLSIRSVENYMSRIYSKLGCRGHEEIISHFG</sequence>
<dbReference type="PROSITE" id="PS50043">
    <property type="entry name" value="HTH_LUXR_2"/>
    <property type="match status" value="1"/>
</dbReference>
<dbReference type="SUPFAM" id="SSF46894">
    <property type="entry name" value="C-terminal effector domain of the bipartite response regulators"/>
    <property type="match status" value="1"/>
</dbReference>
<keyword evidence="1 5" id="KW-0597">Phosphoprotein</keyword>
<accession>A0A840SJM7</accession>